<protein>
    <submittedName>
        <fullName evidence="1">Uncharacterized protein</fullName>
    </submittedName>
</protein>
<reference evidence="1 2" key="1">
    <citation type="journal article" date="2021" name="Front. Genet.">
        <title>Chromosome-Level Genome Assembly Reveals Significant Gene Expansion in the Toll and IMD Signaling Pathways of Dendrolimus kikuchii.</title>
        <authorList>
            <person name="Zhou J."/>
            <person name="Wu P."/>
            <person name="Xiong Z."/>
            <person name="Liu N."/>
            <person name="Zhao N."/>
            <person name="Ji M."/>
            <person name="Qiu Y."/>
            <person name="Yang B."/>
        </authorList>
    </citation>
    <scope>NUCLEOTIDE SEQUENCE [LARGE SCALE GENOMIC DNA]</scope>
    <source>
        <strain evidence="1">Ann1</strain>
    </source>
</reference>
<sequence>MLPEVIRHLSVLVFTICLSDTLNYDYPLHEGNYDVRGNFYDESSNSFNPINIYNQNGLLSHIHNRKGPSKLFDPSIVPLNKFLDNRKNEEKFKPVLDRKFVGIGDIKNDLRLMKSVKTTIENKEKPVKVDQNSSCRTIKDINKLSSPQLNLRSDKLQRIFHIPYKNVDDHSSFTRNTPCLAIAHKIYLHNEVLPNAIDYDDVNSMVIGSNGFWKNIPPNNFDINMPCPKLEATICLNPKKEYYDNINLTPTFIDSFWKNIEAFDNVNHQYTNPKPEYPKSEYSEHIQQVPSENFDSQTYLNSNFPCQVFGLNECLYKQQYSSIPFSKVQNLHPNLFYHESRQHIPTNYINPNVQNQYHSNNVFIDNKGYGNQKNPNKNEEEFAIYKTIHTTSYPPKIFVNKPNIICPQVAKNTKHYVNRYIHFMFSKPIHDLLLRTNILTELELQILEYYRSITNEIIGKPNLILKYHNILLKMLEYLQKANLKQRFHKSLTYTTKNNNNERSFSKTELEAVRLLGLFEKYFKLAKEKLYNTLKNNQYLRTKDFNLYVTLFLNVIPDLGTIENVMNDENSNEENSEEKNSLTPYFGFLTQTENDMSVEVKINKINYMIDMQIFCGEMVNENHNNNAVPPLMVVKPLDIIGSQYDNSEDSQEINSSVAKINGYKSEEYFYYDDNDEPHVVELHVIDDKSSLDVQKSKDKKSQEFLTRTTGQAQLPVSINYMDGVFDKFSKYSSPDNGRPNPEKKNPIPANGKNVSLKETLPVNKDVNDSSGLSPLIQKKHELIKSVSEDDKNGNKNQQKDIKEISKISSSATRDGIELFTTDKSFIPNWNLNVPASHEFRLNKLNFYDNKIVSQVHTPHATGQITKNRFRFKPNHKIKINDYNRLPKTQYHFFVPYVVDHPEQSHPHYKYKPGFDTDFTLKSITPRYNYKNSPSRLNYYRNLLQYNSYNKPDGYHQEILQEPQFLKQKIPWNYSYQNRIINHPLYKRDFIINTPLLNHHIENEGLKGDLKIPRISKRFDQNLEYVGIVDNKYSVPDLIRDSEYNKPRIINTPGYELGPYHSLVEDGNFHHIPFIQKLEKQEYLSPMVHGNYFGIKQPYNIINPKSVVDNTFVAPDAIHKSVVNRLNLVPNLNVVDGIHNLEAIKVNLLPILHHVDGVNRQNKSFYGQSSLSSELNKLSDKTSNHFIKEVVEPRLKIETNIALDKVGQNVNNILHKLQQLELIKPKEVSENTEVVKDLTSLNDEEQKDKRGLIALIALKKFRRNLQGL</sequence>
<comment type="caution">
    <text evidence="1">The sequence shown here is derived from an EMBL/GenBank/DDBJ whole genome shotgun (WGS) entry which is preliminary data.</text>
</comment>
<keyword evidence="2" id="KW-1185">Reference proteome</keyword>
<proteinExistence type="predicted"/>
<accession>A0ACC1CMJ3</accession>
<evidence type="ECO:0000313" key="1">
    <source>
        <dbReference type="EMBL" id="KAJ0172753.1"/>
    </source>
</evidence>
<organism evidence="1 2">
    <name type="scientific">Dendrolimus kikuchii</name>
    <dbReference type="NCBI Taxonomy" id="765133"/>
    <lineage>
        <taxon>Eukaryota</taxon>
        <taxon>Metazoa</taxon>
        <taxon>Ecdysozoa</taxon>
        <taxon>Arthropoda</taxon>
        <taxon>Hexapoda</taxon>
        <taxon>Insecta</taxon>
        <taxon>Pterygota</taxon>
        <taxon>Neoptera</taxon>
        <taxon>Endopterygota</taxon>
        <taxon>Lepidoptera</taxon>
        <taxon>Glossata</taxon>
        <taxon>Ditrysia</taxon>
        <taxon>Bombycoidea</taxon>
        <taxon>Lasiocampidae</taxon>
        <taxon>Dendrolimus</taxon>
    </lineage>
</organism>
<evidence type="ECO:0000313" key="2">
    <source>
        <dbReference type="Proteomes" id="UP000824533"/>
    </source>
</evidence>
<gene>
    <name evidence="1" type="ORF">K1T71_011892</name>
</gene>
<dbReference type="Proteomes" id="UP000824533">
    <property type="component" value="Linkage Group LG21"/>
</dbReference>
<name>A0ACC1CMJ3_9NEOP</name>
<dbReference type="EMBL" id="CM034407">
    <property type="protein sequence ID" value="KAJ0172753.1"/>
    <property type="molecule type" value="Genomic_DNA"/>
</dbReference>